<dbReference type="EMBL" id="UGGV01000001">
    <property type="protein sequence ID" value="STO24097.1"/>
    <property type="molecule type" value="Genomic_DNA"/>
</dbReference>
<evidence type="ECO:0000313" key="4">
    <source>
        <dbReference type="Proteomes" id="UP000186808"/>
    </source>
</evidence>
<proteinExistence type="predicted"/>
<sequence>MPNPYNHFLKLDLDDTDLKQLKDAFYGKMPQETDDSLLKLELNNEDFRKLEDAFYGKQPPETEPENHLKKRKKDSLEQSEDDTQFSLKKRKNSPRSEQYRQMKKYMFKLDLDIETHQEDFDKKNKEDKPVSAAQNMFFLDSKTGNVMKQLQSKKSKGPQHRYIFRFNTHTGKLTEPKEEQDQPSFSVNKP</sequence>
<name>A0A377GGZ8_9GAMM</name>
<dbReference type="AlphaFoldDB" id="A0A377GGZ8"/>
<evidence type="ECO:0000313" key="2">
    <source>
        <dbReference type="EMBL" id="SIR52749.1"/>
    </source>
</evidence>
<dbReference type="RefSeq" id="WP_058468434.1">
    <property type="nucleotide sequence ID" value="NZ_CAAAIX010000013.1"/>
</dbReference>
<dbReference type="Proteomes" id="UP000254374">
    <property type="component" value="Unassembled WGS sequence"/>
</dbReference>
<evidence type="ECO:0000313" key="3">
    <source>
        <dbReference type="EMBL" id="STO24097.1"/>
    </source>
</evidence>
<gene>
    <name evidence="3" type="ORF">NCTC11401_00903</name>
    <name evidence="2" type="ORF">SAMN05421777_11477</name>
</gene>
<dbReference type="EMBL" id="FTNL01000014">
    <property type="protein sequence ID" value="SIR52749.1"/>
    <property type="molecule type" value="Genomic_DNA"/>
</dbReference>
<reference evidence="3 5" key="2">
    <citation type="submission" date="2018-06" db="EMBL/GenBank/DDBJ databases">
        <authorList>
            <consortium name="Pathogen Informatics"/>
            <person name="Doyle S."/>
        </authorList>
    </citation>
    <scope>NUCLEOTIDE SEQUENCE [LARGE SCALE GENOMIC DNA]</scope>
    <source>
        <strain evidence="3 5">NCTC11401</strain>
    </source>
</reference>
<protein>
    <submittedName>
        <fullName evidence="3">Uncharacterized protein</fullName>
    </submittedName>
</protein>
<dbReference type="OrthoDB" id="9962253at2"/>
<reference evidence="2 4" key="1">
    <citation type="submission" date="2017-01" db="EMBL/GenBank/DDBJ databases">
        <authorList>
            <person name="Varghese N."/>
            <person name="Submissions S."/>
        </authorList>
    </citation>
    <scope>NUCLEOTIDE SEQUENCE [LARGE SCALE GENOMIC DNA]</scope>
    <source>
        <strain evidence="2 4">ATCC 33342</strain>
    </source>
</reference>
<evidence type="ECO:0000256" key="1">
    <source>
        <dbReference type="SAM" id="MobiDB-lite"/>
    </source>
</evidence>
<organism evidence="3 5">
    <name type="scientific">Fluoribacter gormanii</name>
    <dbReference type="NCBI Taxonomy" id="464"/>
    <lineage>
        <taxon>Bacteria</taxon>
        <taxon>Pseudomonadati</taxon>
        <taxon>Pseudomonadota</taxon>
        <taxon>Gammaproteobacteria</taxon>
        <taxon>Legionellales</taxon>
        <taxon>Legionellaceae</taxon>
        <taxon>Fluoribacter</taxon>
    </lineage>
</organism>
<feature type="region of interest" description="Disordered" evidence="1">
    <location>
        <begin position="52"/>
        <end position="100"/>
    </location>
</feature>
<keyword evidence="4" id="KW-1185">Reference proteome</keyword>
<accession>A0A377GGZ8</accession>
<dbReference type="Proteomes" id="UP000186808">
    <property type="component" value="Unassembled WGS sequence"/>
</dbReference>
<feature type="region of interest" description="Disordered" evidence="1">
    <location>
        <begin position="168"/>
        <end position="190"/>
    </location>
</feature>
<evidence type="ECO:0000313" key="5">
    <source>
        <dbReference type="Proteomes" id="UP000254374"/>
    </source>
</evidence>